<evidence type="ECO:0000256" key="4">
    <source>
        <dbReference type="ARBA" id="ARBA00022741"/>
    </source>
</evidence>
<dbReference type="InterPro" id="IPR048392">
    <property type="entry name" value="MTR4-like_stalk"/>
</dbReference>
<dbReference type="GO" id="GO:0005524">
    <property type="term" value="F:ATP binding"/>
    <property type="evidence" value="ECO:0007669"/>
    <property type="project" value="UniProtKB-KW"/>
</dbReference>
<reference evidence="9" key="1">
    <citation type="submission" date="2021-09" db="EMBL/GenBank/DDBJ databases">
        <authorList>
            <person name="Martin H S."/>
        </authorList>
    </citation>
    <scope>NUCLEOTIDE SEQUENCE</scope>
</reference>
<dbReference type="PANTHER" id="PTHR12131">
    <property type="entry name" value="ATP-DEPENDENT RNA AND DNA HELICASE"/>
    <property type="match status" value="1"/>
</dbReference>
<accession>A0A8J2QHT0</accession>
<keyword evidence="4" id="KW-0547">Nucleotide-binding</keyword>
<feature type="domain" description="Exosome RNA helicase MTR4-like stalk" evidence="8">
    <location>
        <begin position="108"/>
        <end position="171"/>
    </location>
</feature>
<dbReference type="InterPro" id="IPR027417">
    <property type="entry name" value="P-loop_NTPase"/>
</dbReference>
<dbReference type="FunFam" id="1.10.3380.30:FF:000004">
    <property type="entry name" value="Superkiller viralicidic activity 2-like 2"/>
    <property type="match status" value="1"/>
</dbReference>
<dbReference type="SUPFAM" id="SSF52540">
    <property type="entry name" value="P-loop containing nucleoside triphosphate hydrolases"/>
    <property type="match status" value="1"/>
</dbReference>
<gene>
    <name evidence="9" type="ORF">DCHRY22_LOCUS2380</name>
</gene>
<dbReference type="Proteomes" id="UP000789524">
    <property type="component" value="Unassembled WGS sequence"/>
</dbReference>
<protein>
    <recommendedName>
        <fullName evidence="2">RNA helicase</fullName>
        <ecNumber evidence="2">3.6.4.13</ecNumber>
    </recommendedName>
</protein>
<keyword evidence="10" id="KW-1185">Reference proteome</keyword>
<name>A0A8J2QHT0_9NEOP</name>
<keyword evidence="5" id="KW-0378">Hydrolase</keyword>
<dbReference type="GO" id="GO:0000460">
    <property type="term" value="P:maturation of 5.8S rRNA"/>
    <property type="evidence" value="ECO:0007669"/>
    <property type="project" value="TreeGrafter"/>
</dbReference>
<keyword evidence="6" id="KW-0347">Helicase</keyword>
<dbReference type="GO" id="GO:0005634">
    <property type="term" value="C:nucleus"/>
    <property type="evidence" value="ECO:0007669"/>
    <property type="project" value="TreeGrafter"/>
</dbReference>
<dbReference type="Gene3D" id="1.20.1500.20">
    <property type="match status" value="1"/>
</dbReference>
<dbReference type="EMBL" id="CAKASE010000045">
    <property type="protein sequence ID" value="CAG9560776.1"/>
    <property type="molecule type" value="Genomic_DNA"/>
</dbReference>
<comment type="caution">
    <text evidence="9">The sequence shown here is derived from an EMBL/GenBank/DDBJ whole genome shotgun (WGS) entry which is preliminary data.</text>
</comment>
<dbReference type="GO" id="GO:0016787">
    <property type="term" value="F:hydrolase activity"/>
    <property type="evidence" value="ECO:0007669"/>
    <property type="project" value="UniProtKB-KW"/>
</dbReference>
<evidence type="ECO:0000256" key="5">
    <source>
        <dbReference type="ARBA" id="ARBA00022801"/>
    </source>
</evidence>
<dbReference type="PANTHER" id="PTHR12131:SF7">
    <property type="entry name" value="EXOSOME RNA HELICASE MTR4"/>
    <property type="match status" value="1"/>
</dbReference>
<proteinExistence type="inferred from homology"/>
<dbReference type="Pfam" id="PF21408">
    <property type="entry name" value="MTR4-like_stalk"/>
    <property type="match status" value="1"/>
</dbReference>
<evidence type="ECO:0000256" key="1">
    <source>
        <dbReference type="ARBA" id="ARBA00010140"/>
    </source>
</evidence>
<dbReference type="AlphaFoldDB" id="A0A8J2QHT0"/>
<evidence type="ECO:0000313" key="10">
    <source>
        <dbReference type="Proteomes" id="UP000789524"/>
    </source>
</evidence>
<keyword evidence="3" id="KW-0597">Phosphoprotein</keyword>
<evidence type="ECO:0000256" key="6">
    <source>
        <dbReference type="ARBA" id="ARBA00022806"/>
    </source>
</evidence>
<dbReference type="EC" id="3.6.4.13" evidence="2"/>
<dbReference type="InterPro" id="IPR050699">
    <property type="entry name" value="RNA-DNA_Helicase"/>
</dbReference>
<evidence type="ECO:0000256" key="7">
    <source>
        <dbReference type="ARBA" id="ARBA00022840"/>
    </source>
</evidence>
<dbReference type="OrthoDB" id="64767at2759"/>
<sequence length="176" mass="20078">MLQALFATETFAMDLNMAARTVVFTNCQKFDGKDFRFITSGEYIQMSGRAGRRGLDDEGIVILMIDQKVTPSVVKSMVQGKADPINSAFHLIYNMVLNLLGVEEINPEYMLERSFYQFQNQAVIPDLIDKVKAKQKEYNALSIEQEQSIASYCHIRSQLELLGSQFRAFITKPEYI</sequence>
<keyword evidence="7" id="KW-0067">ATP-binding</keyword>
<dbReference type="Gene3D" id="3.40.50.300">
    <property type="entry name" value="P-loop containing nucleotide triphosphate hydrolases"/>
    <property type="match status" value="1"/>
</dbReference>
<organism evidence="9 10">
    <name type="scientific">Danaus chrysippus</name>
    <name type="common">African queen</name>
    <dbReference type="NCBI Taxonomy" id="151541"/>
    <lineage>
        <taxon>Eukaryota</taxon>
        <taxon>Metazoa</taxon>
        <taxon>Ecdysozoa</taxon>
        <taxon>Arthropoda</taxon>
        <taxon>Hexapoda</taxon>
        <taxon>Insecta</taxon>
        <taxon>Pterygota</taxon>
        <taxon>Neoptera</taxon>
        <taxon>Endopterygota</taxon>
        <taxon>Lepidoptera</taxon>
        <taxon>Glossata</taxon>
        <taxon>Ditrysia</taxon>
        <taxon>Papilionoidea</taxon>
        <taxon>Nymphalidae</taxon>
        <taxon>Danainae</taxon>
        <taxon>Danaini</taxon>
        <taxon>Danaina</taxon>
        <taxon>Danaus</taxon>
        <taxon>Anosia</taxon>
    </lineage>
</organism>
<dbReference type="GO" id="GO:0003724">
    <property type="term" value="F:RNA helicase activity"/>
    <property type="evidence" value="ECO:0007669"/>
    <property type="project" value="UniProtKB-EC"/>
</dbReference>
<evidence type="ECO:0000259" key="8">
    <source>
        <dbReference type="Pfam" id="PF21408"/>
    </source>
</evidence>
<evidence type="ECO:0000313" key="9">
    <source>
        <dbReference type="EMBL" id="CAG9560776.1"/>
    </source>
</evidence>
<evidence type="ECO:0000256" key="3">
    <source>
        <dbReference type="ARBA" id="ARBA00022553"/>
    </source>
</evidence>
<comment type="similarity">
    <text evidence="1">Belongs to the helicase family. SKI2 subfamily.</text>
</comment>
<evidence type="ECO:0000256" key="2">
    <source>
        <dbReference type="ARBA" id="ARBA00012552"/>
    </source>
</evidence>